<organism evidence="2 3">
    <name type="scientific">Coniochaeta ligniaria NRRL 30616</name>
    <dbReference type="NCBI Taxonomy" id="1408157"/>
    <lineage>
        <taxon>Eukaryota</taxon>
        <taxon>Fungi</taxon>
        <taxon>Dikarya</taxon>
        <taxon>Ascomycota</taxon>
        <taxon>Pezizomycotina</taxon>
        <taxon>Sordariomycetes</taxon>
        <taxon>Sordariomycetidae</taxon>
        <taxon>Coniochaetales</taxon>
        <taxon>Coniochaetaceae</taxon>
        <taxon>Coniochaeta</taxon>
    </lineage>
</organism>
<dbReference type="STRING" id="1408157.A0A1J7IAD7"/>
<protein>
    <recommendedName>
        <fullName evidence="4">Vegetative cell wall protein gp1</fullName>
    </recommendedName>
</protein>
<feature type="region of interest" description="Disordered" evidence="1">
    <location>
        <begin position="1"/>
        <end position="116"/>
    </location>
</feature>
<dbReference type="EMBL" id="KV875103">
    <property type="protein sequence ID" value="OIW24647.1"/>
    <property type="molecule type" value="Genomic_DNA"/>
</dbReference>
<accession>A0A1J7IAD7</accession>
<dbReference type="OrthoDB" id="5398854at2759"/>
<dbReference type="Proteomes" id="UP000182658">
    <property type="component" value="Unassembled WGS sequence"/>
</dbReference>
<evidence type="ECO:0000313" key="3">
    <source>
        <dbReference type="Proteomes" id="UP000182658"/>
    </source>
</evidence>
<feature type="compositionally biased region" description="Polar residues" evidence="1">
    <location>
        <begin position="1"/>
        <end position="12"/>
    </location>
</feature>
<feature type="region of interest" description="Disordered" evidence="1">
    <location>
        <begin position="173"/>
        <end position="261"/>
    </location>
</feature>
<name>A0A1J7IAD7_9PEZI</name>
<reference evidence="2 3" key="1">
    <citation type="submission" date="2016-10" db="EMBL/GenBank/DDBJ databases">
        <title>Draft genome sequence of Coniochaeta ligniaria NRRL30616, a lignocellulolytic fungus for bioabatement of inhibitors in plant biomass hydrolysates.</title>
        <authorList>
            <consortium name="DOE Joint Genome Institute"/>
            <person name="Jimenez D.J."/>
            <person name="Hector R.E."/>
            <person name="Riley R."/>
            <person name="Sun H."/>
            <person name="Grigoriev I.V."/>
            <person name="Van Elsas J.D."/>
            <person name="Nichols N.N."/>
        </authorList>
    </citation>
    <scope>NUCLEOTIDE SEQUENCE [LARGE SCALE GENOMIC DNA]</scope>
    <source>
        <strain evidence="2 3">NRRL 30616</strain>
    </source>
</reference>
<feature type="compositionally biased region" description="Basic and acidic residues" evidence="1">
    <location>
        <begin position="234"/>
        <end position="251"/>
    </location>
</feature>
<evidence type="ECO:0008006" key="4">
    <source>
        <dbReference type="Google" id="ProtNLM"/>
    </source>
</evidence>
<evidence type="ECO:0000313" key="2">
    <source>
        <dbReference type="EMBL" id="OIW24647.1"/>
    </source>
</evidence>
<proteinExistence type="predicted"/>
<keyword evidence="3" id="KW-1185">Reference proteome</keyword>
<sequence>MSYNSPSGSTPRQGDYYYEDKYASPSPTPSPRAPYYYAGGQTPQRPATRAHFRGNSSGAFDYGSPRTPQFSPRYTSDGHYATATANVSSSRSSRPSRHSGYTDQRPPRRERRHSASYYRASDHYGESDEDELIEINGITYVLPARSRTKRYHEYHINTGGYDTNYRYHTQTAASARQPFVDRDPLGYNTPRSGYDPVQDRRPSVVHRHSRRNSSSVPQRPQTARPAAAKPQKKTSTEETPKQRKATAEDAKKHRIPEGYSLKNWDPSEEPIMLLGSVFDANSLGKWIYDWTVFQFTADHPMSELAGELWLLLIQLAGKLKRCEEVAPRIRSQDNREIIDDFIASGERLTDKLRKLLKACELPMLRSARKAKDNQLGLNAGVEFVKTLWGIERELEKTEVFMTNMRLWNLRFDANCEEVLQKPGM</sequence>
<dbReference type="AlphaFoldDB" id="A0A1J7IAD7"/>
<gene>
    <name evidence="2" type="ORF">CONLIGDRAFT_101832</name>
</gene>
<evidence type="ECO:0000256" key="1">
    <source>
        <dbReference type="SAM" id="MobiDB-lite"/>
    </source>
</evidence>
<dbReference type="InParanoid" id="A0A1J7IAD7"/>
<feature type="compositionally biased region" description="Low complexity" evidence="1">
    <location>
        <begin position="212"/>
        <end position="229"/>
    </location>
</feature>